<dbReference type="GO" id="GO:0046873">
    <property type="term" value="F:metal ion transmembrane transporter activity"/>
    <property type="evidence" value="ECO:0007669"/>
    <property type="project" value="InterPro"/>
</dbReference>
<dbReference type="GO" id="GO:0016020">
    <property type="term" value="C:membrane"/>
    <property type="evidence" value="ECO:0007669"/>
    <property type="project" value="InterPro"/>
</dbReference>
<evidence type="ECO:0000313" key="3">
    <source>
        <dbReference type="Proteomes" id="UP000286045"/>
    </source>
</evidence>
<dbReference type="Pfam" id="PF01544">
    <property type="entry name" value="CorA"/>
    <property type="match status" value="1"/>
</dbReference>
<dbReference type="Proteomes" id="UP000286045">
    <property type="component" value="Unassembled WGS sequence"/>
</dbReference>
<evidence type="ECO:0000256" key="1">
    <source>
        <dbReference type="SAM" id="Phobius"/>
    </source>
</evidence>
<proteinExistence type="predicted"/>
<evidence type="ECO:0000313" key="2">
    <source>
        <dbReference type="EMBL" id="RWA06817.1"/>
    </source>
</evidence>
<feature type="transmembrane region" description="Helical" evidence="1">
    <location>
        <begin position="252"/>
        <end position="272"/>
    </location>
</feature>
<comment type="caution">
    <text evidence="2">The sequence shown here is derived from an EMBL/GenBank/DDBJ whole genome shotgun (WGS) entry which is preliminary data.</text>
</comment>
<keyword evidence="1" id="KW-1133">Transmembrane helix</keyword>
<keyword evidence="3" id="KW-1185">Reference proteome</keyword>
<dbReference type="EMBL" id="RYZI01000305">
    <property type="protein sequence ID" value="RWA06817.1"/>
    <property type="molecule type" value="Genomic_DNA"/>
</dbReference>
<keyword evidence="1" id="KW-0472">Membrane</keyword>
<dbReference type="InterPro" id="IPR002523">
    <property type="entry name" value="MgTranspt_CorA/ZnTranspt_ZntB"/>
</dbReference>
<protein>
    <submittedName>
        <fullName evidence="2">Uncharacterized protein</fullName>
    </submittedName>
</protein>
<reference evidence="2 3" key="1">
    <citation type="submission" date="2018-12" db="EMBL/GenBank/DDBJ databases">
        <title>Draft genome sequence of Xylaria grammica IHI A82.</title>
        <authorList>
            <person name="Buettner E."/>
            <person name="Kellner H."/>
        </authorList>
    </citation>
    <scope>NUCLEOTIDE SEQUENCE [LARGE SCALE GENOMIC DNA]</scope>
    <source>
        <strain evidence="2 3">IHI A82</strain>
    </source>
</reference>
<sequence length="288" mass="32442">MAGGISGSIASPYGSKPLEIKEYRYSVGLKTTCDLDLPVFNLITIVEDRRIVEGLESLGDETMWQTTDIRPSTRTTGTAAFAFRIRSFFKSWEEEWSELLNGIDKVLEVDLRNILSEDRRQKMMVDDDGLKLSDFYFSILQILRIAAEWIQQSIEDLHKLVNEIEEATFSVRADEPSANLGKGVTSLPETSDAREAMIEVSRQNWESVISHQKRLANPLLSRIAKKQEEIKSLRDGLFSATSVSEAAKSSQLNHYILVFAVVTIFYLPLGFISVRANVSSSPYVLHTL</sequence>
<name>A0A439CXP3_9PEZI</name>
<accession>A0A439CXP3</accession>
<keyword evidence="1" id="KW-0812">Transmembrane</keyword>
<dbReference type="STRING" id="363999.A0A439CXP3"/>
<organism evidence="2 3">
    <name type="scientific">Xylaria grammica</name>
    <dbReference type="NCBI Taxonomy" id="363999"/>
    <lineage>
        <taxon>Eukaryota</taxon>
        <taxon>Fungi</taxon>
        <taxon>Dikarya</taxon>
        <taxon>Ascomycota</taxon>
        <taxon>Pezizomycotina</taxon>
        <taxon>Sordariomycetes</taxon>
        <taxon>Xylariomycetidae</taxon>
        <taxon>Xylariales</taxon>
        <taxon>Xylariaceae</taxon>
        <taxon>Xylaria</taxon>
    </lineage>
</organism>
<gene>
    <name evidence="2" type="ORF">EKO27_g8294</name>
</gene>
<dbReference type="AlphaFoldDB" id="A0A439CXP3"/>